<keyword evidence="1" id="KW-0812">Transmembrane</keyword>
<dbReference type="Proteomes" id="UP000215181">
    <property type="component" value="Unassembled WGS sequence"/>
</dbReference>
<comment type="caution">
    <text evidence="3">The sequence shown here is derived from an EMBL/GenBank/DDBJ whole genome shotgun (WGS) entry which is preliminary data.</text>
</comment>
<evidence type="ECO:0000313" key="4">
    <source>
        <dbReference type="Proteomes" id="UP000215181"/>
    </source>
</evidence>
<keyword evidence="1" id="KW-1133">Transmembrane helix</keyword>
<dbReference type="AlphaFoldDB" id="A0A235EVE1"/>
<protein>
    <recommendedName>
        <fullName evidence="2">Lnb N-terminal periplasmic domain-containing protein</fullName>
    </recommendedName>
</protein>
<accession>A0A235EVE1</accession>
<gene>
    <name evidence="3" type="ORF">CGK74_15240</name>
</gene>
<feature type="transmembrane region" description="Helical" evidence="1">
    <location>
        <begin position="41"/>
        <end position="65"/>
    </location>
</feature>
<dbReference type="OrthoDB" id="274718at2"/>
<reference evidence="3 4" key="1">
    <citation type="submission" date="2017-07" db="EMBL/GenBank/DDBJ databases">
        <title>Thauera sp. KNDSS-Mac4 genome sequence and assembly.</title>
        <authorList>
            <person name="Mayilraj S."/>
        </authorList>
    </citation>
    <scope>NUCLEOTIDE SEQUENCE [LARGE SCALE GENOMIC DNA]</scope>
    <source>
        <strain evidence="3 4">KNDSS-Mac4</strain>
    </source>
</reference>
<evidence type="ECO:0000256" key="1">
    <source>
        <dbReference type="SAM" id="Phobius"/>
    </source>
</evidence>
<dbReference type="Pfam" id="PF13387">
    <property type="entry name" value="Lnb_N"/>
    <property type="match status" value="1"/>
</dbReference>
<sequence>MSKVRQKARHLPMRLVIGIAVLLLTAWGALALWHQMPQHPAARWIATLAWSASGLSVAVSLAGLLERRTRRIAGFVFGAATAALLMWWGTLQPSHQRPWADDVAQLLEARIDGDHVQLKNVRNFEWRSETDYTPRWENRTYDLTRLRSADLVLSYWMGPHIAHTLVSFGFDGGERVVFSLEIRKERHESFSAIGGFFRQFEQILVAADERDIVRTRSNARGEAVYLYRLQMSQANVRALFLEYLHAANELRRTPRFYNTLTSNCTTIVFELARLIAPALPADYRLLLSGHFAEYIHDLHGLTPGHRYAELQALGHINERALASDASGDDFSMSIRQGVPGVPADEVSP</sequence>
<evidence type="ECO:0000259" key="2">
    <source>
        <dbReference type="Pfam" id="PF13387"/>
    </source>
</evidence>
<keyword evidence="4" id="KW-1185">Reference proteome</keyword>
<dbReference type="RefSeq" id="WP_094269296.1">
    <property type="nucleotide sequence ID" value="NZ_NOIH01000022.1"/>
</dbReference>
<evidence type="ECO:0000313" key="3">
    <source>
        <dbReference type="EMBL" id="OYD52980.1"/>
    </source>
</evidence>
<feature type="transmembrane region" description="Helical" evidence="1">
    <location>
        <begin position="72"/>
        <end position="89"/>
    </location>
</feature>
<proteinExistence type="predicted"/>
<keyword evidence="1" id="KW-0472">Membrane</keyword>
<feature type="domain" description="Lnb N-terminal periplasmic" evidence="2">
    <location>
        <begin position="132"/>
        <end position="289"/>
    </location>
</feature>
<dbReference type="InterPro" id="IPR025178">
    <property type="entry name" value="Lnb_N"/>
</dbReference>
<dbReference type="EMBL" id="NOIH01000022">
    <property type="protein sequence ID" value="OYD52980.1"/>
    <property type="molecule type" value="Genomic_DNA"/>
</dbReference>
<name>A0A235EVE1_9RHOO</name>
<organism evidence="3 4">
    <name type="scientific">Thauera propionica</name>
    <dbReference type="NCBI Taxonomy" id="2019431"/>
    <lineage>
        <taxon>Bacteria</taxon>
        <taxon>Pseudomonadati</taxon>
        <taxon>Pseudomonadota</taxon>
        <taxon>Betaproteobacteria</taxon>
        <taxon>Rhodocyclales</taxon>
        <taxon>Zoogloeaceae</taxon>
        <taxon>Thauera</taxon>
    </lineage>
</organism>